<dbReference type="PATRIC" id="fig|1307839.3.peg.1172"/>
<feature type="transmembrane region" description="Helical" evidence="8">
    <location>
        <begin position="728"/>
        <end position="750"/>
    </location>
</feature>
<dbReference type="Proteomes" id="UP000064893">
    <property type="component" value="Chromosome"/>
</dbReference>
<dbReference type="KEGG" id="blq:L21SP5_01084"/>
<dbReference type="InterPro" id="IPR027417">
    <property type="entry name" value="P-loop_NTPase"/>
</dbReference>
<dbReference type="Gene3D" id="1.10.3680.10">
    <property type="entry name" value="TerB-like"/>
    <property type="match status" value="1"/>
</dbReference>
<evidence type="ECO:0000256" key="2">
    <source>
        <dbReference type="ARBA" id="ARBA00022448"/>
    </source>
</evidence>
<dbReference type="PROSITE" id="PS00211">
    <property type="entry name" value="ABC_TRANSPORTER_1"/>
    <property type="match status" value="1"/>
</dbReference>
<comment type="subcellular location">
    <subcellularLocation>
        <location evidence="1">Membrane</location>
        <topology evidence="1">Multi-pass membrane protein</topology>
    </subcellularLocation>
</comment>
<dbReference type="PANTHER" id="PTHR48041:SF139">
    <property type="entry name" value="PROTEIN SCARLET"/>
    <property type="match status" value="1"/>
</dbReference>
<dbReference type="Pfam" id="PF01061">
    <property type="entry name" value="ABC2_membrane"/>
    <property type="match status" value="1"/>
</dbReference>
<evidence type="ECO:0000259" key="9">
    <source>
        <dbReference type="PROSITE" id="PS50893"/>
    </source>
</evidence>
<feature type="transmembrane region" description="Helical" evidence="8">
    <location>
        <begin position="985"/>
        <end position="1004"/>
    </location>
</feature>
<keyword evidence="6 8" id="KW-1133">Transmembrane helix</keyword>
<evidence type="ECO:0000256" key="6">
    <source>
        <dbReference type="ARBA" id="ARBA00022989"/>
    </source>
</evidence>
<dbReference type="GO" id="GO:0005524">
    <property type="term" value="F:ATP binding"/>
    <property type="evidence" value="ECO:0007669"/>
    <property type="project" value="UniProtKB-KW"/>
</dbReference>
<gene>
    <name evidence="10" type="ORF">L21SP5_01084</name>
</gene>
<feature type="transmembrane region" description="Helical" evidence="8">
    <location>
        <begin position="626"/>
        <end position="644"/>
    </location>
</feature>
<protein>
    <submittedName>
        <fullName evidence="10">ABC transporter ATP-binding/permease protein</fullName>
        <ecNumber evidence="10">3.6.3.-</ecNumber>
    </submittedName>
</protein>
<dbReference type="AlphaFoldDB" id="A0A0S2HY74"/>
<dbReference type="InterPro" id="IPR017871">
    <property type="entry name" value="ABC_transporter-like_CS"/>
</dbReference>
<organism evidence="10 11">
    <name type="scientific">Salinivirga cyanobacteriivorans</name>
    <dbReference type="NCBI Taxonomy" id="1307839"/>
    <lineage>
        <taxon>Bacteria</taxon>
        <taxon>Pseudomonadati</taxon>
        <taxon>Bacteroidota</taxon>
        <taxon>Bacteroidia</taxon>
        <taxon>Bacteroidales</taxon>
        <taxon>Salinivirgaceae</taxon>
        <taxon>Salinivirga</taxon>
    </lineage>
</organism>
<reference evidence="10 11" key="1">
    <citation type="submission" date="2015-11" db="EMBL/GenBank/DDBJ databases">
        <title>Description and complete genome sequence of a novel strain predominating in hypersaline microbial mats and representing a new family of the Bacteriodetes phylum.</title>
        <authorList>
            <person name="Spring S."/>
            <person name="Bunk B."/>
            <person name="Sproer C."/>
            <person name="Klenk H.-P."/>
        </authorList>
    </citation>
    <scope>NUCLEOTIDE SEQUENCE [LARGE SCALE GENOMIC DNA]</scope>
    <source>
        <strain evidence="10 11">L21-Spi-D4</strain>
    </source>
</reference>
<dbReference type="GO" id="GO:0016887">
    <property type="term" value="F:ATP hydrolysis activity"/>
    <property type="evidence" value="ECO:0007669"/>
    <property type="project" value="InterPro"/>
</dbReference>
<evidence type="ECO:0000256" key="8">
    <source>
        <dbReference type="SAM" id="Phobius"/>
    </source>
</evidence>
<dbReference type="SUPFAM" id="SSF52540">
    <property type="entry name" value="P-loop containing nucleoside triphosphate hydrolases"/>
    <property type="match status" value="1"/>
</dbReference>
<evidence type="ECO:0000256" key="1">
    <source>
        <dbReference type="ARBA" id="ARBA00004141"/>
    </source>
</evidence>
<dbReference type="SMART" id="SM00382">
    <property type="entry name" value="AAA"/>
    <property type="match status" value="1"/>
</dbReference>
<evidence type="ECO:0000256" key="4">
    <source>
        <dbReference type="ARBA" id="ARBA00022741"/>
    </source>
</evidence>
<dbReference type="Pfam" id="PF00005">
    <property type="entry name" value="ABC_tran"/>
    <property type="match status" value="1"/>
</dbReference>
<sequence length="1024" mass="119292">MSERILKALMQLFAIIAKPLADGSDRRLVVNSFLNQMLNQELANEYLQVYDYYYSIYQKKLSVKHKRKKSIALSSVKVLKICTEINNELTHQQKRVVLFRLLEFIKTDNEISDQELEFVETVASTFYIPDKEFIKIKAFVLYDFDRLPNSSQLLVIDDQKNDPDMLVNHIQTPGMRGQVRVFSIVEANMYVMRYIGDDELYLNGQLVQQDKVYVLTFGSSMRNSRIKPIYYSDIISAFSDLTRDELIKYDVKKVSYQFPNGHIGLHKISFTEESGNLIGIMGASGAGKSTLLNVLNGIHKPTEGEVLINGYNIHEEEDKIQGLIGYVSQDDLLIEELTVFQNLYYNALLCFGNLSKPIILKKVVTALQNLGLYEIKDMTVGSPLNKKISGGQRKRLNIALELIREPSVLFLDEPTSGLSSRDSENIMDLLKELTLKGKLIFVVIHQPSSDIFKMFDKLLLLDYGGFMIYYGNPVDSIMYFKSRIHQADWNESECHCCGNVNSEQIFNIVEANVLDEYGNLTKTRKIGPSEWSRKFLRSDKNPYLFKEKEKRSLPKIDFKAPGLLKQFRVFVMRDVLSKFSNRQYMLINMLEAPLLAFILSFIVKFYNVDATNKLGYTLFENNNLPVYIFMSVIVAIFIGLTVSAEEIIKDRKILRRERFLNLSWFSYLTSKVAILLFISALQALLFVLVGNSVMEIPGMNFHYWLMLFSAWSVANMMGLIISDLFKTVVTIYILIPFLVIPQLILSGIIVRYDQLNPSVSSPTSIPWYGEIIAARWAYEGLAVHQYKNNAFEKDYYPYNKVMSEAIYHKDYWLKEIENKLNTIERQLNNDDTNPEKFAYNLRLVREELKKQIQENELFSFAQTDQITPDAINQQVIQNVHRLLEDMRKYYINLYNSASRQKDELLEEKRAKLMDNESFIRLKMNNANDQLSEFVRNSNSFDRIIEYNGRLYQKMDPIYKDPEPEFIRAHFYSPYKKFLGSFFPTYWVNLIVLWLMNILSFIILYKRWLVKLFAWIEKVVERVKS</sequence>
<dbReference type="InterPro" id="IPR050352">
    <property type="entry name" value="ABCG_transporters"/>
</dbReference>
<dbReference type="InterPro" id="IPR013525">
    <property type="entry name" value="ABC2_TM"/>
</dbReference>
<dbReference type="PROSITE" id="PS50893">
    <property type="entry name" value="ABC_TRANSPORTER_2"/>
    <property type="match status" value="1"/>
</dbReference>
<evidence type="ECO:0000256" key="7">
    <source>
        <dbReference type="ARBA" id="ARBA00023136"/>
    </source>
</evidence>
<dbReference type="InterPro" id="IPR029024">
    <property type="entry name" value="TerB-like"/>
</dbReference>
<keyword evidence="4" id="KW-0547">Nucleotide-binding</keyword>
<dbReference type="EC" id="3.6.3.-" evidence="10"/>
<dbReference type="RefSeq" id="WP_057952263.1">
    <property type="nucleotide sequence ID" value="NZ_CP013118.1"/>
</dbReference>
<keyword evidence="11" id="KW-1185">Reference proteome</keyword>
<evidence type="ECO:0000313" key="10">
    <source>
        <dbReference type="EMBL" id="ALO14748.1"/>
    </source>
</evidence>
<dbReference type="PANTHER" id="PTHR48041">
    <property type="entry name" value="ABC TRANSPORTER G FAMILY MEMBER 28"/>
    <property type="match status" value="1"/>
</dbReference>
<keyword evidence="2" id="KW-0813">Transport</keyword>
<keyword evidence="3 8" id="KW-0812">Transmembrane</keyword>
<feature type="transmembrane region" description="Helical" evidence="8">
    <location>
        <begin position="701"/>
        <end position="721"/>
    </location>
</feature>
<dbReference type="Gene3D" id="3.40.50.300">
    <property type="entry name" value="P-loop containing nucleotide triphosphate hydrolases"/>
    <property type="match status" value="1"/>
</dbReference>
<feature type="transmembrane region" description="Helical" evidence="8">
    <location>
        <begin position="664"/>
        <end position="689"/>
    </location>
</feature>
<dbReference type="OrthoDB" id="9804819at2"/>
<name>A0A0S2HY74_9BACT</name>
<evidence type="ECO:0000313" key="11">
    <source>
        <dbReference type="Proteomes" id="UP000064893"/>
    </source>
</evidence>
<dbReference type="EMBL" id="CP013118">
    <property type="protein sequence ID" value="ALO14748.1"/>
    <property type="molecule type" value="Genomic_DNA"/>
</dbReference>
<feature type="transmembrane region" description="Helical" evidence="8">
    <location>
        <begin position="586"/>
        <end position="606"/>
    </location>
</feature>
<dbReference type="GO" id="GO:0016020">
    <property type="term" value="C:membrane"/>
    <property type="evidence" value="ECO:0007669"/>
    <property type="project" value="UniProtKB-SubCell"/>
</dbReference>
<keyword evidence="5 10" id="KW-0067">ATP-binding</keyword>
<evidence type="ECO:0000256" key="5">
    <source>
        <dbReference type="ARBA" id="ARBA00022840"/>
    </source>
</evidence>
<dbReference type="InterPro" id="IPR003439">
    <property type="entry name" value="ABC_transporter-like_ATP-bd"/>
</dbReference>
<dbReference type="GO" id="GO:0140359">
    <property type="term" value="F:ABC-type transporter activity"/>
    <property type="evidence" value="ECO:0007669"/>
    <property type="project" value="InterPro"/>
</dbReference>
<evidence type="ECO:0000256" key="3">
    <source>
        <dbReference type="ARBA" id="ARBA00022692"/>
    </source>
</evidence>
<keyword evidence="7 8" id="KW-0472">Membrane</keyword>
<accession>A0A0S2HY74</accession>
<feature type="domain" description="ABC transporter" evidence="9">
    <location>
        <begin position="246"/>
        <end position="489"/>
    </location>
</feature>
<dbReference type="SUPFAM" id="SSF158682">
    <property type="entry name" value="TerB-like"/>
    <property type="match status" value="1"/>
</dbReference>
<keyword evidence="10" id="KW-0378">Hydrolase</keyword>
<dbReference type="STRING" id="1307839.L21SP5_01084"/>
<dbReference type="InterPro" id="IPR003593">
    <property type="entry name" value="AAA+_ATPase"/>
</dbReference>
<proteinExistence type="predicted"/>